<dbReference type="GO" id="GO:0051539">
    <property type="term" value="F:4 iron, 4 sulfur cluster binding"/>
    <property type="evidence" value="ECO:0007669"/>
    <property type="project" value="TreeGrafter"/>
</dbReference>
<dbReference type="GO" id="GO:0003824">
    <property type="term" value="F:catalytic activity"/>
    <property type="evidence" value="ECO:0007669"/>
    <property type="project" value="InterPro"/>
</dbReference>
<dbReference type="PANTHER" id="PTHR13932">
    <property type="entry name" value="COPROPORPHYRINIGEN III OXIDASE"/>
    <property type="match status" value="1"/>
</dbReference>
<dbReference type="InterPro" id="IPR007197">
    <property type="entry name" value="rSAM"/>
</dbReference>
<gene>
    <name evidence="2" type="ORF">SAMN05446037_100847</name>
</gene>
<protein>
    <submittedName>
        <fullName evidence="2">Oxygen-independent coproporphyrinogen-3 oxidase</fullName>
    </submittedName>
</protein>
<evidence type="ECO:0000313" key="3">
    <source>
        <dbReference type="Proteomes" id="UP000198304"/>
    </source>
</evidence>
<dbReference type="RefSeq" id="WP_089282730.1">
    <property type="nucleotide sequence ID" value="NZ_FZOJ01000008.1"/>
</dbReference>
<reference evidence="2 3" key="1">
    <citation type="submission" date="2017-06" db="EMBL/GenBank/DDBJ databases">
        <authorList>
            <person name="Kim H.J."/>
            <person name="Triplett B.A."/>
        </authorList>
    </citation>
    <scope>NUCLEOTIDE SEQUENCE [LARGE SCALE GENOMIC DNA]</scope>
    <source>
        <strain evidence="2 3">SCA</strain>
    </source>
</reference>
<dbReference type="GO" id="GO:0005737">
    <property type="term" value="C:cytoplasm"/>
    <property type="evidence" value="ECO:0007669"/>
    <property type="project" value="TreeGrafter"/>
</dbReference>
<dbReference type="InterPro" id="IPR034505">
    <property type="entry name" value="Coproporphyrinogen-III_oxidase"/>
</dbReference>
<dbReference type="NCBIfam" id="TIGR03994">
    <property type="entry name" value="rSAM_HemZ"/>
    <property type="match status" value="1"/>
</dbReference>
<dbReference type="CDD" id="cd01335">
    <property type="entry name" value="Radical_SAM"/>
    <property type="match status" value="1"/>
</dbReference>
<dbReference type="SMART" id="SM00729">
    <property type="entry name" value="Elp3"/>
    <property type="match status" value="1"/>
</dbReference>
<accession>A0A239DQ17</accession>
<dbReference type="OrthoDB" id="9808022at2"/>
<dbReference type="PROSITE" id="PS51918">
    <property type="entry name" value="RADICAL_SAM"/>
    <property type="match status" value="1"/>
</dbReference>
<dbReference type="EMBL" id="FZOJ01000008">
    <property type="protein sequence ID" value="SNS33694.1"/>
    <property type="molecule type" value="Genomic_DNA"/>
</dbReference>
<dbReference type="AlphaFoldDB" id="A0A239DQ17"/>
<dbReference type="SFLD" id="SFLDF00310">
    <property type="entry name" value="oxygen-independent_coproporphy"/>
    <property type="match status" value="1"/>
</dbReference>
<dbReference type="InterPro" id="IPR006638">
    <property type="entry name" value="Elp3/MiaA/NifB-like_rSAM"/>
</dbReference>
<name>A0A239DQ17_9FIRM</name>
<dbReference type="GO" id="GO:0006779">
    <property type="term" value="P:porphyrin-containing compound biosynthetic process"/>
    <property type="evidence" value="ECO:0007669"/>
    <property type="project" value="TreeGrafter"/>
</dbReference>
<evidence type="ECO:0000313" key="2">
    <source>
        <dbReference type="EMBL" id="SNS33694.1"/>
    </source>
</evidence>
<dbReference type="InterPro" id="IPR023404">
    <property type="entry name" value="rSAM_horseshoe"/>
</dbReference>
<organism evidence="2 3">
    <name type="scientific">Anaerovirgula multivorans</name>
    <dbReference type="NCBI Taxonomy" id="312168"/>
    <lineage>
        <taxon>Bacteria</taxon>
        <taxon>Bacillati</taxon>
        <taxon>Bacillota</taxon>
        <taxon>Clostridia</taxon>
        <taxon>Peptostreptococcales</taxon>
        <taxon>Natronincolaceae</taxon>
        <taxon>Anaerovirgula</taxon>
    </lineage>
</organism>
<dbReference type="SUPFAM" id="SSF102114">
    <property type="entry name" value="Radical SAM enzymes"/>
    <property type="match status" value="1"/>
</dbReference>
<dbReference type="SFLD" id="SFLDG01082">
    <property type="entry name" value="B12-binding_domain_containing"/>
    <property type="match status" value="1"/>
</dbReference>
<sequence>MLKVFLIGHDYEYEVKELLKLFYDADALIIYSNDHHVDLETENLSEDIIINKLIKNRNETTIITEAYISGEKNKTIKTVVIDGNLHDVKRKTKQLIKSAFFRLLIKYNKVYLPWGFLTGIRPTKIVHELLNEGKSQEEITYILTKDYYISKAKAQLLLEVANIEHKYVYPIDEKKVSIYISIPFCPTRCSYCSFPSNPLDRFHTYIEDYIEAICKEIKGTSEILNRKGKEIETVYIGGGTPTTLNTRQFQKLFDVLVDSFDMSKLKEFTVEAGRPDTVDTEKLIFLKKSGVTRISINPQTMNDCTLKKIGRNHSVIETVEAYQLARKIGFDHINMDVIIGLPDENIDMIHNTMKAIKKLLPSNLTVHTLAIKNASRLKEQQYSTDKKNSEIVKMLEITENYARDMGLKPYYMYRQKHMVENLENIGYAKPGYECIYNIQIMEEKQTIIAMGAGAVSKIVFPKENRLERVPNIKNLELYIERVDEMIERKKKHL</sequence>
<feature type="domain" description="Radical SAM core" evidence="1">
    <location>
        <begin position="170"/>
        <end position="408"/>
    </location>
</feature>
<dbReference type="Gene3D" id="3.80.30.20">
    <property type="entry name" value="tm_1862 like domain"/>
    <property type="match status" value="1"/>
</dbReference>
<proteinExistence type="predicted"/>
<dbReference type="InterPro" id="IPR058240">
    <property type="entry name" value="rSAM_sf"/>
</dbReference>
<keyword evidence="3" id="KW-1185">Reference proteome</keyword>
<dbReference type="SFLD" id="SFLDG01065">
    <property type="entry name" value="anaerobic_coproporphyrinogen-I"/>
    <property type="match status" value="1"/>
</dbReference>
<dbReference type="InterPro" id="IPR023995">
    <property type="entry name" value="HemZ"/>
</dbReference>
<dbReference type="SFLD" id="SFLDS00029">
    <property type="entry name" value="Radical_SAM"/>
    <property type="match status" value="1"/>
</dbReference>
<dbReference type="PANTHER" id="PTHR13932:SF1">
    <property type="entry name" value="OXYGEN-INDEPENDENT COPROPORPHYRINOGEN-III OXIDASE-LIKE PROTEIN HEMZ"/>
    <property type="match status" value="1"/>
</dbReference>
<dbReference type="Proteomes" id="UP000198304">
    <property type="component" value="Unassembled WGS sequence"/>
</dbReference>
<dbReference type="Pfam" id="PF04055">
    <property type="entry name" value="Radical_SAM"/>
    <property type="match status" value="1"/>
</dbReference>
<evidence type="ECO:0000259" key="1">
    <source>
        <dbReference type="PROSITE" id="PS51918"/>
    </source>
</evidence>